<keyword evidence="3 14" id="KW-0813">Transport</keyword>
<dbReference type="InterPro" id="IPR039426">
    <property type="entry name" value="TonB-dep_rcpt-like"/>
</dbReference>
<evidence type="ECO:0000256" key="16">
    <source>
        <dbReference type="SAM" id="SignalP"/>
    </source>
</evidence>
<dbReference type="InterPro" id="IPR000531">
    <property type="entry name" value="Beta-barrel_TonB"/>
</dbReference>
<sequence length="819" mass="90822">MHPFSSNLFKICLFAFVLGSFGALAQGKVTGVVRNPAGEALPGAFVVAQGANGGTATNADGRYELSLPAGDHTITCTMVGYAPQAQTVSLADGSIRTLDFQLAESDAVLQQVEIIGRKEQSYKNTQTFIGSKTELAAKDLPQSAAFVTKELIADQGLMRVGETVKNMSGVNQFTTYDDITIRGYRINGQSNTQLLNGLRTASGFWKQPLANYLERVEVLKGPSSALFGNASPGGVLNRVTKKPLDYKRNAIDFSFGSFNTFRALGDFTGPINDEGKLLYRLNFGYEDASSFRDLQFDKNIVIAPSLSFLASEKTRLNFDVIYNQSNSRLDRGQPTVKGDLYSTPTSLALNSANDYLNEVNMNISASLNHQFNERLAFTLAYMKTAYSEDLLEHRSANGYAVDRDSTEITDKVAMQVFQRKRKRYVDNVSAFLNYTAHTGSVEHKILGGYDYARDVLPPGASQLTASGYRNAANTAASSYKPKDSLKYMLDKVTRIPVPNVASFDLNNPIASQGMKDMSKYFFAVAAQAPTYYELHGLYAQDLIKIGKLQALLGFRYERYIDRENYRTAKEKKVRQEAFLPRVGLVYSVLPQVNVYGTYVEGYNPQTASSISNPNAGGPFDPLQSRMVEFGAKSEWFNKQLSVTMAVYRIDQKGTLINASDPGNPDLLRQVGEDRSEGVELDVLGHILPHWSVLVTYSHNEAHITESLDEGDIGRQMPNAPQNQGSFWTRYSIPRGPWTGFGFGLGTNYVARRNVSLNATQTLPDYWLTDAALYYTVNKVRVQLNVNNVLDKTYWVGGYDYVRLFPGKPRNYLVTLGYTF</sequence>
<evidence type="ECO:0000256" key="14">
    <source>
        <dbReference type="PROSITE-ProRule" id="PRU01360"/>
    </source>
</evidence>
<accession>A0AAP2D8L5</accession>
<dbReference type="NCBIfam" id="TIGR01783">
    <property type="entry name" value="TonB-siderophor"/>
    <property type="match status" value="1"/>
</dbReference>
<evidence type="ECO:0000256" key="13">
    <source>
        <dbReference type="ARBA" id="ARBA00023237"/>
    </source>
</evidence>
<evidence type="ECO:0000256" key="1">
    <source>
        <dbReference type="ARBA" id="ARBA00004571"/>
    </source>
</evidence>
<keyword evidence="20" id="KW-1185">Reference proteome</keyword>
<dbReference type="PANTHER" id="PTHR32552">
    <property type="entry name" value="FERRICHROME IRON RECEPTOR-RELATED"/>
    <property type="match status" value="1"/>
</dbReference>
<dbReference type="GO" id="GO:0038023">
    <property type="term" value="F:signaling receptor activity"/>
    <property type="evidence" value="ECO:0007669"/>
    <property type="project" value="InterPro"/>
</dbReference>
<evidence type="ECO:0000256" key="4">
    <source>
        <dbReference type="ARBA" id="ARBA00022452"/>
    </source>
</evidence>
<dbReference type="PROSITE" id="PS52016">
    <property type="entry name" value="TONB_DEPENDENT_REC_3"/>
    <property type="match status" value="1"/>
</dbReference>
<reference evidence="19 20" key="1">
    <citation type="submission" date="2021-05" db="EMBL/GenBank/DDBJ databases">
        <title>A Polyphasic approach of four new species of the genus Ohtaekwangia: Ohtaekwangia histidinii sp. nov., Ohtaekwangia cretensis sp. nov., Ohtaekwangia indiensis sp. nov., Ohtaekwangia reichenbachii sp. nov. from diverse environment.</title>
        <authorList>
            <person name="Octaviana S."/>
        </authorList>
    </citation>
    <scope>NUCLEOTIDE SEQUENCE [LARGE SCALE GENOMIC DNA]</scope>
    <source>
        <strain evidence="19 20">PWU37</strain>
    </source>
</reference>
<keyword evidence="7 16" id="KW-0732">Signal</keyword>
<proteinExistence type="inferred from homology"/>
<dbReference type="EMBL" id="JAHESC010000017">
    <property type="protein sequence ID" value="MBT1687508.1"/>
    <property type="molecule type" value="Genomic_DNA"/>
</dbReference>
<name>A0AAP2D8L5_9BACT</name>
<feature type="signal peptide" evidence="16">
    <location>
        <begin position="1"/>
        <end position="25"/>
    </location>
</feature>
<keyword evidence="10 15" id="KW-0798">TonB box</keyword>
<dbReference type="Pfam" id="PF07715">
    <property type="entry name" value="Plug"/>
    <property type="match status" value="1"/>
</dbReference>
<dbReference type="Pfam" id="PF13620">
    <property type="entry name" value="CarboxypepD_reg"/>
    <property type="match status" value="1"/>
</dbReference>
<evidence type="ECO:0000259" key="17">
    <source>
        <dbReference type="Pfam" id="PF00593"/>
    </source>
</evidence>
<dbReference type="SUPFAM" id="SSF49464">
    <property type="entry name" value="Carboxypeptidase regulatory domain-like"/>
    <property type="match status" value="1"/>
</dbReference>
<keyword evidence="9" id="KW-0406">Ion transport</keyword>
<keyword evidence="4 14" id="KW-1134">Transmembrane beta strand</keyword>
<comment type="similarity">
    <text evidence="2 14 15">Belongs to the TonB-dependent receptor family.</text>
</comment>
<dbReference type="Proteomes" id="UP001319180">
    <property type="component" value="Unassembled WGS sequence"/>
</dbReference>
<keyword evidence="11 14" id="KW-0472">Membrane</keyword>
<dbReference type="GO" id="GO:0015344">
    <property type="term" value="F:siderophore uptake transmembrane transporter activity"/>
    <property type="evidence" value="ECO:0007669"/>
    <property type="project" value="TreeGrafter"/>
</dbReference>
<keyword evidence="5" id="KW-0410">Iron transport</keyword>
<evidence type="ECO:0000256" key="9">
    <source>
        <dbReference type="ARBA" id="ARBA00023065"/>
    </source>
</evidence>
<dbReference type="InterPro" id="IPR012910">
    <property type="entry name" value="Plug_dom"/>
</dbReference>
<feature type="chain" id="PRO_5043053688" evidence="16">
    <location>
        <begin position="26"/>
        <end position="819"/>
    </location>
</feature>
<evidence type="ECO:0000259" key="18">
    <source>
        <dbReference type="Pfam" id="PF07715"/>
    </source>
</evidence>
<dbReference type="InterPro" id="IPR010105">
    <property type="entry name" value="TonB_sidphr_rcpt"/>
</dbReference>
<evidence type="ECO:0000256" key="15">
    <source>
        <dbReference type="RuleBase" id="RU003357"/>
    </source>
</evidence>
<gene>
    <name evidence="19" type="ORF">KK078_13135</name>
</gene>
<dbReference type="AlphaFoldDB" id="A0AAP2D8L5"/>
<keyword evidence="6 14" id="KW-0812">Transmembrane</keyword>
<evidence type="ECO:0000256" key="6">
    <source>
        <dbReference type="ARBA" id="ARBA00022692"/>
    </source>
</evidence>
<dbReference type="GO" id="GO:0009279">
    <property type="term" value="C:cell outer membrane"/>
    <property type="evidence" value="ECO:0007669"/>
    <property type="project" value="UniProtKB-SubCell"/>
</dbReference>
<evidence type="ECO:0000256" key="7">
    <source>
        <dbReference type="ARBA" id="ARBA00022729"/>
    </source>
</evidence>
<protein>
    <submittedName>
        <fullName evidence="19">TonB-dependent siderophore receptor</fullName>
    </submittedName>
</protein>
<keyword evidence="8" id="KW-0408">Iron</keyword>
<dbReference type="SUPFAM" id="SSF56935">
    <property type="entry name" value="Porins"/>
    <property type="match status" value="1"/>
</dbReference>
<dbReference type="GO" id="GO:0015891">
    <property type="term" value="P:siderophore transport"/>
    <property type="evidence" value="ECO:0007669"/>
    <property type="project" value="InterPro"/>
</dbReference>
<feature type="domain" description="TonB-dependent receptor-like beta-barrel" evidence="17">
    <location>
        <begin position="311"/>
        <end position="788"/>
    </location>
</feature>
<evidence type="ECO:0000256" key="8">
    <source>
        <dbReference type="ARBA" id="ARBA00023004"/>
    </source>
</evidence>
<dbReference type="Pfam" id="PF00593">
    <property type="entry name" value="TonB_dep_Rec_b-barrel"/>
    <property type="match status" value="1"/>
</dbReference>
<evidence type="ECO:0000256" key="12">
    <source>
        <dbReference type="ARBA" id="ARBA00023170"/>
    </source>
</evidence>
<dbReference type="Gene3D" id="2.60.40.1120">
    <property type="entry name" value="Carboxypeptidase-like, regulatory domain"/>
    <property type="match status" value="1"/>
</dbReference>
<evidence type="ECO:0000313" key="19">
    <source>
        <dbReference type="EMBL" id="MBT1687508.1"/>
    </source>
</evidence>
<evidence type="ECO:0000256" key="10">
    <source>
        <dbReference type="ARBA" id="ARBA00023077"/>
    </source>
</evidence>
<comment type="caution">
    <text evidence="19">The sequence shown here is derived from an EMBL/GenBank/DDBJ whole genome shotgun (WGS) entry which is preliminary data.</text>
</comment>
<evidence type="ECO:0000256" key="11">
    <source>
        <dbReference type="ARBA" id="ARBA00023136"/>
    </source>
</evidence>
<evidence type="ECO:0000313" key="20">
    <source>
        <dbReference type="Proteomes" id="UP001319180"/>
    </source>
</evidence>
<feature type="domain" description="TonB-dependent receptor plug" evidence="18">
    <location>
        <begin position="137"/>
        <end position="235"/>
    </location>
</feature>
<dbReference type="InterPro" id="IPR008969">
    <property type="entry name" value="CarboxyPept-like_regulatory"/>
</dbReference>
<dbReference type="Gene3D" id="2.170.130.10">
    <property type="entry name" value="TonB-dependent receptor, plug domain"/>
    <property type="match status" value="1"/>
</dbReference>
<dbReference type="Gene3D" id="2.40.170.20">
    <property type="entry name" value="TonB-dependent receptor, beta-barrel domain"/>
    <property type="match status" value="1"/>
</dbReference>
<dbReference type="PANTHER" id="PTHR32552:SF68">
    <property type="entry name" value="FERRICHROME OUTER MEMBRANE TRANSPORTER_PHAGE RECEPTOR"/>
    <property type="match status" value="1"/>
</dbReference>
<dbReference type="InterPro" id="IPR037066">
    <property type="entry name" value="Plug_dom_sf"/>
</dbReference>
<evidence type="ECO:0000256" key="2">
    <source>
        <dbReference type="ARBA" id="ARBA00009810"/>
    </source>
</evidence>
<organism evidence="19 20">
    <name type="scientific">Dawidia soli</name>
    <dbReference type="NCBI Taxonomy" id="2782352"/>
    <lineage>
        <taxon>Bacteria</taxon>
        <taxon>Pseudomonadati</taxon>
        <taxon>Bacteroidota</taxon>
        <taxon>Cytophagia</taxon>
        <taxon>Cytophagales</taxon>
        <taxon>Chryseotaleaceae</taxon>
        <taxon>Dawidia</taxon>
    </lineage>
</organism>
<comment type="subcellular location">
    <subcellularLocation>
        <location evidence="1 14">Cell outer membrane</location>
        <topology evidence="1 14">Multi-pass membrane protein</topology>
    </subcellularLocation>
</comment>
<dbReference type="InterPro" id="IPR036942">
    <property type="entry name" value="Beta-barrel_TonB_sf"/>
</dbReference>
<evidence type="ECO:0000256" key="5">
    <source>
        <dbReference type="ARBA" id="ARBA00022496"/>
    </source>
</evidence>
<keyword evidence="13 14" id="KW-0998">Cell outer membrane</keyword>
<dbReference type="CDD" id="cd01347">
    <property type="entry name" value="ligand_gated_channel"/>
    <property type="match status" value="1"/>
</dbReference>
<dbReference type="RefSeq" id="WP_254090740.1">
    <property type="nucleotide sequence ID" value="NZ_JAHESC010000017.1"/>
</dbReference>
<keyword evidence="12 19" id="KW-0675">Receptor</keyword>
<evidence type="ECO:0000256" key="3">
    <source>
        <dbReference type="ARBA" id="ARBA00022448"/>
    </source>
</evidence>